<dbReference type="RefSeq" id="WP_248413182.1">
    <property type="nucleotide sequence ID" value="NZ_JALPQF010000010.1"/>
</dbReference>
<dbReference type="EMBL" id="JALPQF010000010">
    <property type="protein sequence ID" value="MCK8481197.1"/>
    <property type="molecule type" value="Genomic_DNA"/>
</dbReference>
<evidence type="ECO:0000313" key="2">
    <source>
        <dbReference type="Proteomes" id="UP001203687"/>
    </source>
</evidence>
<accession>A0ABT0HAJ1</accession>
<sequence>MEQINSINGIPLHYARLTSHPYGTRGMQRDFLVDSNFLKVLKKALKEVFDHCPLGKPEVITTAGIFVNKPGHHGSGKAFDLDAVFWKDASLITLNFVHQKELYLGIESFLRKHFGIVLNYYYTNHEDHWHVDTSVNVDYHESSKSETLYLQMVLKFIYGKDIIVDGISGPQTRAVTREVFDLLHINTPITTKVNYLEFLDKTGKIAFKLSEEKNSPLQLFDNLSDVIEALPIQHKTDVMQALNSFSDHSATSQWLTAFEDKHHDLDAVITDVLNS</sequence>
<comment type="caution">
    <text evidence="1">The sequence shown here is derived from an EMBL/GenBank/DDBJ whole genome shotgun (WGS) entry which is preliminary data.</text>
</comment>
<proteinExistence type="predicted"/>
<name>A0ABT0HAJ1_9FLAO</name>
<gene>
    <name evidence="1" type="ORF">MUY34_11220</name>
</gene>
<reference evidence="1" key="1">
    <citation type="submission" date="2022-04" db="EMBL/GenBank/DDBJ databases">
        <authorList>
            <person name="Ren T."/>
        </authorList>
    </citation>
    <scope>NUCLEOTIDE SEQUENCE</scope>
    <source>
        <strain evidence="1">F63249</strain>
    </source>
</reference>
<organism evidence="1 2">
    <name type="scientific">Psychroserpens algicola</name>
    <dbReference type="NCBI Taxonomy" id="1719034"/>
    <lineage>
        <taxon>Bacteria</taxon>
        <taxon>Pseudomonadati</taxon>
        <taxon>Bacteroidota</taxon>
        <taxon>Flavobacteriia</taxon>
        <taxon>Flavobacteriales</taxon>
        <taxon>Flavobacteriaceae</taxon>
        <taxon>Psychroserpens</taxon>
    </lineage>
</organism>
<keyword evidence="2" id="KW-1185">Reference proteome</keyword>
<evidence type="ECO:0008006" key="3">
    <source>
        <dbReference type="Google" id="ProtNLM"/>
    </source>
</evidence>
<protein>
    <recommendedName>
        <fullName evidence="3">Extensin-like C-terminal domain-containing protein</fullName>
    </recommendedName>
</protein>
<evidence type="ECO:0000313" key="1">
    <source>
        <dbReference type="EMBL" id="MCK8481197.1"/>
    </source>
</evidence>
<dbReference type="Proteomes" id="UP001203687">
    <property type="component" value="Unassembled WGS sequence"/>
</dbReference>